<proteinExistence type="predicted"/>
<evidence type="ECO:0000256" key="1">
    <source>
        <dbReference type="SAM" id="MobiDB-lite"/>
    </source>
</evidence>
<dbReference type="Proteomes" id="UP000664859">
    <property type="component" value="Unassembled WGS sequence"/>
</dbReference>
<dbReference type="EMBL" id="JAFCMP010000090">
    <property type="protein sequence ID" value="KAG5187471.1"/>
    <property type="molecule type" value="Genomic_DNA"/>
</dbReference>
<organism evidence="2 3">
    <name type="scientific">Tribonema minus</name>
    <dbReference type="NCBI Taxonomy" id="303371"/>
    <lineage>
        <taxon>Eukaryota</taxon>
        <taxon>Sar</taxon>
        <taxon>Stramenopiles</taxon>
        <taxon>Ochrophyta</taxon>
        <taxon>PX clade</taxon>
        <taxon>Xanthophyceae</taxon>
        <taxon>Tribonematales</taxon>
        <taxon>Tribonemataceae</taxon>
        <taxon>Tribonema</taxon>
    </lineage>
</organism>
<feature type="compositionally biased region" description="Basic and acidic residues" evidence="1">
    <location>
        <begin position="325"/>
        <end position="342"/>
    </location>
</feature>
<evidence type="ECO:0000313" key="3">
    <source>
        <dbReference type="Proteomes" id="UP000664859"/>
    </source>
</evidence>
<gene>
    <name evidence="2" type="ORF">JKP88DRAFT_243973</name>
</gene>
<keyword evidence="3" id="KW-1185">Reference proteome</keyword>
<dbReference type="AlphaFoldDB" id="A0A835Z669"/>
<accession>A0A835Z669</accession>
<reference evidence="2" key="1">
    <citation type="submission" date="2021-02" db="EMBL/GenBank/DDBJ databases">
        <title>First Annotated Genome of the Yellow-green Alga Tribonema minus.</title>
        <authorList>
            <person name="Mahan K.M."/>
        </authorList>
    </citation>
    <scope>NUCLEOTIDE SEQUENCE</scope>
    <source>
        <strain evidence="2">UTEX B ZZ1240</strain>
    </source>
</reference>
<feature type="region of interest" description="Disordered" evidence="1">
    <location>
        <begin position="323"/>
        <end position="342"/>
    </location>
</feature>
<sequence length="780" mass="87177">MVKTPRNTRQVPIVNNMFATNTGDVTLIGPDDQVWQNSRPAGTLKLVSSQASSYKDASEPAIPARDHVGEYALGSNQQLFESVKIGEGMYRWQKVENRLADNTNGFVLPSGRQEVARLDPAAIDADGVILRIFVGSLACYKRADALPVMWDGFDFFDIDGRYLHVPERFKRGIPSTMGLEGIIYIPQEEYLEDLLISLDEQELSFPPEYHKQADFDKIGVRPDGRHDKTQRKVGFLDARGCFESAWEAAVFEVTDVFTMPGATFAERRNMLETFLKPLKDSYKQIRLLPVMPILSQEWAVSAYENTPVNANLVIIDPESMYEHPVGPKERKDKPRRQFEKKEKASPLVGWKLDGSGKLEAVVVEGNNSQKSAIVVYPGQLWVDVRECKDMSDFRRKKAADLQKFNKSPVGYEDIKLPMEFVSKMKKAYEDDLNAQTSSYNALISPTYAFKARERAMKSILNTVATKIWKFTAAGGGTPRRPEFAGINVTQRLVECVTDYVTSFVPHYFDILTFYTGLTAAMSAAIEQRGMFNKDLIVNFFNVIIAHEIGVATMRSLFLNNINVDPKRAEQVGIQMVKAQRLLMATDFKAEVGGLINDERRYAMNNLIRNIFPIEVLKAFIHTDQDFFSPLKADIMERSMDITVPNITSLYPLNRANECSIPIEAPPAAPAAGGPAPAARTIEINYRALADIQHSLYDVAGAIIQGGYIPKPTFAAPQGEPYQPVDAGDAKNLMAWGSTQIVNYQRAFPYGALIGYKIQKGGENNGVAEDDLYTMTKVTIV</sequence>
<evidence type="ECO:0000313" key="2">
    <source>
        <dbReference type="EMBL" id="KAG5187471.1"/>
    </source>
</evidence>
<name>A0A835Z669_9STRA</name>
<protein>
    <submittedName>
        <fullName evidence="2">Uncharacterized protein</fullName>
    </submittedName>
</protein>
<comment type="caution">
    <text evidence="2">The sequence shown here is derived from an EMBL/GenBank/DDBJ whole genome shotgun (WGS) entry which is preliminary data.</text>
</comment>